<reference evidence="2 3" key="1">
    <citation type="submission" date="2018-11" db="EMBL/GenBank/DDBJ databases">
        <authorList>
            <consortium name="Pathogen Informatics"/>
        </authorList>
    </citation>
    <scope>NUCLEOTIDE SEQUENCE [LARGE SCALE GENOMIC DNA]</scope>
</reference>
<dbReference type="AlphaFoldDB" id="A0A3P7PXJ4"/>
<protein>
    <submittedName>
        <fullName evidence="2">Uncharacterized protein</fullName>
    </submittedName>
</protein>
<feature type="non-terminal residue" evidence="2">
    <location>
        <position position="98"/>
    </location>
</feature>
<feature type="compositionally biased region" description="Basic and acidic residues" evidence="1">
    <location>
        <begin position="35"/>
        <end position="51"/>
    </location>
</feature>
<proteinExistence type="predicted"/>
<gene>
    <name evidence="2" type="ORF">CGOC_LOCUS9830</name>
</gene>
<evidence type="ECO:0000313" key="2">
    <source>
        <dbReference type="EMBL" id="VDN24432.1"/>
    </source>
</evidence>
<evidence type="ECO:0000256" key="1">
    <source>
        <dbReference type="SAM" id="MobiDB-lite"/>
    </source>
</evidence>
<organism evidence="2 3">
    <name type="scientific">Cylicostephanus goldi</name>
    <name type="common">Nematode worm</name>
    <dbReference type="NCBI Taxonomy" id="71465"/>
    <lineage>
        <taxon>Eukaryota</taxon>
        <taxon>Metazoa</taxon>
        <taxon>Ecdysozoa</taxon>
        <taxon>Nematoda</taxon>
        <taxon>Chromadorea</taxon>
        <taxon>Rhabditida</taxon>
        <taxon>Rhabditina</taxon>
        <taxon>Rhabditomorpha</taxon>
        <taxon>Strongyloidea</taxon>
        <taxon>Strongylidae</taxon>
        <taxon>Cylicostephanus</taxon>
    </lineage>
</organism>
<dbReference type="EMBL" id="UYRV01108549">
    <property type="protein sequence ID" value="VDN24432.1"/>
    <property type="molecule type" value="Genomic_DNA"/>
</dbReference>
<sequence length="98" mass="11260">MNCCKKGYNEITFSALKRMNRVLPLLVPEEKVDYSVPGSRRESLLESRRESLVGSAREKRRASLANRRQNTLKRHASAEEIDSNKSKQFEDSSDEDTN</sequence>
<dbReference type="OrthoDB" id="5867527at2759"/>
<name>A0A3P7PXJ4_CYLGO</name>
<feature type="compositionally biased region" description="Basic and acidic residues" evidence="1">
    <location>
        <begin position="76"/>
        <end position="90"/>
    </location>
</feature>
<feature type="region of interest" description="Disordered" evidence="1">
    <location>
        <begin position="35"/>
        <end position="98"/>
    </location>
</feature>
<accession>A0A3P7PXJ4</accession>
<keyword evidence="3" id="KW-1185">Reference proteome</keyword>
<dbReference type="Proteomes" id="UP000271889">
    <property type="component" value="Unassembled WGS sequence"/>
</dbReference>
<evidence type="ECO:0000313" key="3">
    <source>
        <dbReference type="Proteomes" id="UP000271889"/>
    </source>
</evidence>